<dbReference type="Proteomes" id="UP000053593">
    <property type="component" value="Unassembled WGS sequence"/>
</dbReference>
<keyword evidence="3" id="KW-1185">Reference proteome</keyword>
<feature type="transmembrane region" description="Helical" evidence="1">
    <location>
        <begin position="202"/>
        <end position="224"/>
    </location>
</feature>
<dbReference type="OrthoDB" id="2952413at2759"/>
<sequence length="307" mass="34122">MALPLWAPSLSCSMAQTTPQSWKMPQVWLMHKLMQDSKLQNLSRMGSDRFIERGGPFIFTTSINVILSLRLYALYQSSKIEFQTNSNADVEVLALIVSLMIGEFAMEFWGSYKFLTLETGVPFTDLDALTPFIPEIKHVYPECAYGELPATTLPMGLKLTECEASLHLLFQQSFSASWLTSVSNMLHGDQLLQRRFIEQIKVLGWNCLLLLVSAKTAPAITMLIKTLPVATVLVTLLMVTFQTSAIGFASIPWVVGAYSVAGTKLILNLREAMDIDPTNSEATVRHWHDSRHSSSGLSYFSPSASST</sequence>
<keyword evidence="1" id="KW-0812">Transmembrane</keyword>
<evidence type="ECO:0000313" key="2">
    <source>
        <dbReference type="EMBL" id="KIK60958.1"/>
    </source>
</evidence>
<dbReference type="AlphaFoldDB" id="A0A0D0CXJ9"/>
<dbReference type="EMBL" id="KN834773">
    <property type="protein sequence ID" value="KIK60958.1"/>
    <property type="molecule type" value="Genomic_DNA"/>
</dbReference>
<protein>
    <submittedName>
        <fullName evidence="2">Uncharacterized protein</fullName>
    </submittedName>
</protein>
<evidence type="ECO:0000313" key="3">
    <source>
        <dbReference type="Proteomes" id="UP000053593"/>
    </source>
</evidence>
<evidence type="ECO:0000256" key="1">
    <source>
        <dbReference type="SAM" id="Phobius"/>
    </source>
</evidence>
<dbReference type="HOGENOM" id="CLU_906300_0_0_1"/>
<organism evidence="2 3">
    <name type="scientific">Collybiopsis luxurians FD-317 M1</name>
    <dbReference type="NCBI Taxonomy" id="944289"/>
    <lineage>
        <taxon>Eukaryota</taxon>
        <taxon>Fungi</taxon>
        <taxon>Dikarya</taxon>
        <taxon>Basidiomycota</taxon>
        <taxon>Agaricomycotina</taxon>
        <taxon>Agaricomycetes</taxon>
        <taxon>Agaricomycetidae</taxon>
        <taxon>Agaricales</taxon>
        <taxon>Marasmiineae</taxon>
        <taxon>Omphalotaceae</taxon>
        <taxon>Collybiopsis</taxon>
        <taxon>Collybiopsis luxurians</taxon>
    </lineage>
</organism>
<feature type="transmembrane region" description="Helical" evidence="1">
    <location>
        <begin position="230"/>
        <end position="255"/>
    </location>
</feature>
<keyword evidence="1" id="KW-0472">Membrane</keyword>
<accession>A0A0D0CXJ9</accession>
<feature type="transmembrane region" description="Helical" evidence="1">
    <location>
        <begin position="57"/>
        <end position="75"/>
    </location>
</feature>
<proteinExistence type="predicted"/>
<name>A0A0D0CXJ9_9AGAR</name>
<reference evidence="2 3" key="1">
    <citation type="submission" date="2014-04" db="EMBL/GenBank/DDBJ databases">
        <title>Evolutionary Origins and Diversification of the Mycorrhizal Mutualists.</title>
        <authorList>
            <consortium name="DOE Joint Genome Institute"/>
            <consortium name="Mycorrhizal Genomics Consortium"/>
            <person name="Kohler A."/>
            <person name="Kuo A."/>
            <person name="Nagy L.G."/>
            <person name="Floudas D."/>
            <person name="Copeland A."/>
            <person name="Barry K.W."/>
            <person name="Cichocki N."/>
            <person name="Veneault-Fourrey C."/>
            <person name="LaButti K."/>
            <person name="Lindquist E.A."/>
            <person name="Lipzen A."/>
            <person name="Lundell T."/>
            <person name="Morin E."/>
            <person name="Murat C."/>
            <person name="Riley R."/>
            <person name="Ohm R."/>
            <person name="Sun H."/>
            <person name="Tunlid A."/>
            <person name="Henrissat B."/>
            <person name="Grigoriev I.V."/>
            <person name="Hibbett D.S."/>
            <person name="Martin F."/>
        </authorList>
    </citation>
    <scope>NUCLEOTIDE SEQUENCE [LARGE SCALE GENOMIC DNA]</scope>
    <source>
        <strain evidence="2 3">FD-317 M1</strain>
    </source>
</reference>
<keyword evidence="1" id="KW-1133">Transmembrane helix</keyword>
<gene>
    <name evidence="2" type="ORF">GYMLUDRAFT_59320</name>
</gene>